<dbReference type="AlphaFoldDB" id="A0A0A2EYQ8"/>
<reference evidence="1 2" key="1">
    <citation type="submission" date="2014-08" db="EMBL/GenBank/DDBJ databases">
        <title>Porphyromonas gulae strain:COT-052_OH1451 Genome sequencing.</title>
        <authorList>
            <person name="Wallis C."/>
            <person name="Deusch O."/>
            <person name="O'Flynn C."/>
            <person name="Davis I."/>
            <person name="Jospin G."/>
            <person name="Darling A.E."/>
            <person name="Coil D.A."/>
            <person name="Alexiev A."/>
            <person name="Horsfall A."/>
            <person name="Kirkwood N."/>
            <person name="Harris S."/>
            <person name="Eisen J.A."/>
        </authorList>
    </citation>
    <scope>NUCLEOTIDE SEQUENCE [LARGE SCALE GENOMIC DNA]</scope>
    <source>
        <strain evidence="2">COT-052 OH1451</strain>
    </source>
</reference>
<protein>
    <submittedName>
        <fullName evidence="1">Uncharacterized protein</fullName>
    </submittedName>
</protein>
<sequence>MRLANIPLFPNSISGKELGSLKFRALAQGTVRSDVEKIESTETYARQKTKIPTLRQESEVPRASVSLWTFTSEIFSIRAPKKRGA</sequence>
<comment type="caution">
    <text evidence="1">The sequence shown here is derived from an EMBL/GenBank/DDBJ whole genome shotgun (WGS) entry which is preliminary data.</text>
</comment>
<gene>
    <name evidence="1" type="ORF">HR08_09790</name>
</gene>
<evidence type="ECO:0000313" key="1">
    <source>
        <dbReference type="EMBL" id="KGN84053.1"/>
    </source>
</evidence>
<proteinExistence type="predicted"/>
<accession>A0A0A2EYQ8</accession>
<name>A0A0A2EYQ8_9PORP</name>
<organism evidence="1 2">
    <name type="scientific">Porphyromonas gulae</name>
    <dbReference type="NCBI Taxonomy" id="111105"/>
    <lineage>
        <taxon>Bacteria</taxon>
        <taxon>Pseudomonadati</taxon>
        <taxon>Bacteroidota</taxon>
        <taxon>Bacteroidia</taxon>
        <taxon>Bacteroidales</taxon>
        <taxon>Porphyromonadaceae</taxon>
        <taxon>Porphyromonas</taxon>
    </lineage>
</organism>
<dbReference type="Proteomes" id="UP000030130">
    <property type="component" value="Unassembled WGS sequence"/>
</dbReference>
<evidence type="ECO:0000313" key="2">
    <source>
        <dbReference type="Proteomes" id="UP000030130"/>
    </source>
</evidence>
<dbReference type="EMBL" id="JRAI01000080">
    <property type="protein sequence ID" value="KGN84053.1"/>
    <property type="molecule type" value="Genomic_DNA"/>
</dbReference>